<accession>A0ACD3B4V6</accession>
<dbReference type="EMBL" id="ML208283">
    <property type="protein sequence ID" value="TFK72661.1"/>
    <property type="molecule type" value="Genomic_DNA"/>
</dbReference>
<reference evidence="1 2" key="1">
    <citation type="journal article" date="2019" name="Nat. Ecol. Evol.">
        <title>Megaphylogeny resolves global patterns of mushroom evolution.</title>
        <authorList>
            <person name="Varga T."/>
            <person name="Krizsan K."/>
            <person name="Foldi C."/>
            <person name="Dima B."/>
            <person name="Sanchez-Garcia M."/>
            <person name="Sanchez-Ramirez S."/>
            <person name="Szollosi G.J."/>
            <person name="Szarkandi J.G."/>
            <person name="Papp V."/>
            <person name="Albert L."/>
            <person name="Andreopoulos W."/>
            <person name="Angelini C."/>
            <person name="Antonin V."/>
            <person name="Barry K.W."/>
            <person name="Bougher N.L."/>
            <person name="Buchanan P."/>
            <person name="Buyck B."/>
            <person name="Bense V."/>
            <person name="Catcheside P."/>
            <person name="Chovatia M."/>
            <person name="Cooper J."/>
            <person name="Damon W."/>
            <person name="Desjardin D."/>
            <person name="Finy P."/>
            <person name="Geml J."/>
            <person name="Haridas S."/>
            <person name="Hughes K."/>
            <person name="Justo A."/>
            <person name="Karasinski D."/>
            <person name="Kautmanova I."/>
            <person name="Kiss B."/>
            <person name="Kocsube S."/>
            <person name="Kotiranta H."/>
            <person name="LaButti K.M."/>
            <person name="Lechner B.E."/>
            <person name="Liimatainen K."/>
            <person name="Lipzen A."/>
            <person name="Lukacs Z."/>
            <person name="Mihaltcheva S."/>
            <person name="Morgado L.N."/>
            <person name="Niskanen T."/>
            <person name="Noordeloos M.E."/>
            <person name="Ohm R.A."/>
            <person name="Ortiz-Santana B."/>
            <person name="Ovrebo C."/>
            <person name="Racz N."/>
            <person name="Riley R."/>
            <person name="Savchenko A."/>
            <person name="Shiryaev A."/>
            <person name="Soop K."/>
            <person name="Spirin V."/>
            <person name="Szebenyi C."/>
            <person name="Tomsovsky M."/>
            <person name="Tulloss R.E."/>
            <person name="Uehling J."/>
            <person name="Grigoriev I.V."/>
            <person name="Vagvolgyi C."/>
            <person name="Papp T."/>
            <person name="Martin F.M."/>
            <person name="Miettinen O."/>
            <person name="Hibbett D.S."/>
            <person name="Nagy L.G."/>
        </authorList>
    </citation>
    <scope>NUCLEOTIDE SEQUENCE [LARGE SCALE GENOMIC DNA]</scope>
    <source>
        <strain evidence="1 2">NL-1719</strain>
    </source>
</reference>
<dbReference type="Proteomes" id="UP000308600">
    <property type="component" value="Unassembled WGS sequence"/>
</dbReference>
<sequence length="1708" mass="188042">MALCDGDSLFDLTEYCIRELWVTALPVALVAAICLSSVLGHILPKPKLFGWLDNPLKTHLTVEEAEALHLDSDSEVPGRDEAEVEGGDRKAGTSRWTTLLFVGVGSIQFLIWTSMTLHRFLNISLPAPATRGIAFNAAMALAWGYTAMRPISRTTITAPLDLLTFYLLFAIGGVVKVGELLYAKSLGWEWETWNADMVFELANLGVVMVLLWIILGMPLEVPSSRVDEKRIGEDISPEDYTTLSEWITFSWVYPLIKKFTTFRHPTLVKRLIAANSLDIILDFFMTAMSVLMNYSGPFFLKKILDLIDIKNPTTEQKMSAYIYAFLAFICALLKGEADLLHLWFSRRASTRVRSELMAAIYDKALKRKDFSGIVNKDNTNEDVKAKPNEPKAGADIGKIVNLMASDADQISFFVAATWFMYGAPFEIIIASAFLYQLMGLSAFAGLIALVLGWPINRYITNRIHQITRGSAVAKDKRMGVVAEMIAAIKPIKFFAWEDHWISRVMKAREEELRWMVKGRLNSVNFQLLWSLAPVAVSVIAFLVYVYQGNELTVGTAFTAIALFTMVKRPLNVVPIAIFQVARIGVAVKRIAVYLEEEEVDDQVSSLKAQASFPNPSLSHPHGDQDQDEDSGLGIINGTFKWNEIGDEVKTAGTKGIVSTEVSQGNGKGKTLPLLQSQHGHGSSSTTMTITVTKSTTTDTGAHGLDVESTITASTLVREGTSELEAGKISGDAEEKFELRGISVVFPEGKLTVVAGPTASGKTALLTALLGELTTLSGCILLPKNLSKVDENGYTHSISYAAQTPWLQHQTIKENILFGSPYDEDRYRETVVCCALIPDFEALEDGDETEIGMRGVSLSGGQKARVALARAVYSRTKYVLLDDPLSAVDSHTARFLFERLFCGPLFESRTVVLVTHHLELVLPGTYYLVRMLNGRIDTQGTIVDLTAQGILEHIKHDAEAEADVKVADAGGTEKSPADKAAVEDETKKSPRKLVEDEHRETGGVKWHVYDVYLRACSYSIWAVVFLIIIATQILGFAEKLWIKTWGEAYGSGPPLGMILHSSLSSTVSGAGEISEGHSSFMLASQNPLQVPISNNTGTIDGVLHHVVSPLTEGFLGTSYDLPNAKEHPMFFVVVYAVIGFATALAGILLTLVVYTAGLRASRIIFKRLLETVVRAPFRFHDTTPQGRLLNRFGKDLETVDSKLYLSIQSVVGSLLAFFASVLTVAVFFPIFLIPASVLGFVYYFSAVSYLKTGRDLRRMEANFRSPIFSDFGEILDGIVTVRAFAAEKRFLDGIHKKIDKTTQMLYMYWMANRWLSMTYDVLGATAVLITMILSIATLHDGAGLAGICITSAMTFTTSTYWACRGWTDFELDLNSVERVVEYLDLPQEPPTRIAGHEVPAYWPSTSRNDSLISVENLVVKYAPDLPPVLQNVSFTLRAGERVGLLGRTGSGKSTLSMSLLRFVDPTEGRIIIDGIDISTIGLYDLRSRLTFIPQDATLFSGTLRENIDPFNEHTDAECLDVLRRVQIIGDNTSASGSHEQTPIPSRPQSVNNASVTLTVAEHPSTSSSSSHTERESKVVITLDSQVSAGGTNFSQGQRQLVAMARAVLRRSSIIILDEATSSIDFKTDAKIQQTIREEFTDSLLLTVAHRIRTVIDYDRLIVLDKGQVAELDTPWNLIRKEGGIFRQMCLKSGAYSELYALAEATAEGA</sequence>
<gene>
    <name evidence="1" type="ORF">BDN72DRAFT_876371</name>
</gene>
<organism evidence="1 2">
    <name type="scientific">Pluteus cervinus</name>
    <dbReference type="NCBI Taxonomy" id="181527"/>
    <lineage>
        <taxon>Eukaryota</taxon>
        <taxon>Fungi</taxon>
        <taxon>Dikarya</taxon>
        <taxon>Basidiomycota</taxon>
        <taxon>Agaricomycotina</taxon>
        <taxon>Agaricomycetes</taxon>
        <taxon>Agaricomycetidae</taxon>
        <taxon>Agaricales</taxon>
        <taxon>Pluteineae</taxon>
        <taxon>Pluteaceae</taxon>
        <taxon>Pluteus</taxon>
    </lineage>
</organism>
<name>A0ACD3B4V6_9AGAR</name>
<evidence type="ECO:0000313" key="1">
    <source>
        <dbReference type="EMBL" id="TFK72661.1"/>
    </source>
</evidence>
<proteinExistence type="predicted"/>
<keyword evidence="2" id="KW-1185">Reference proteome</keyword>
<protein>
    <submittedName>
        <fullName evidence="1">Uncharacterized protein</fullName>
    </submittedName>
</protein>
<evidence type="ECO:0000313" key="2">
    <source>
        <dbReference type="Proteomes" id="UP000308600"/>
    </source>
</evidence>